<feature type="region of interest" description="Disordered" evidence="1">
    <location>
        <begin position="1"/>
        <end position="22"/>
    </location>
</feature>
<protein>
    <submittedName>
        <fullName evidence="2">Uncharacterized protein</fullName>
    </submittedName>
</protein>
<keyword evidence="3" id="KW-1185">Reference proteome</keyword>
<name>A0AAV4UXS0_CAEEX</name>
<dbReference type="AlphaFoldDB" id="A0AAV4UXS0"/>
<accession>A0AAV4UXS0</accession>
<reference evidence="2 3" key="1">
    <citation type="submission" date="2021-06" db="EMBL/GenBank/DDBJ databases">
        <title>Caerostris extrusa draft genome.</title>
        <authorList>
            <person name="Kono N."/>
            <person name="Arakawa K."/>
        </authorList>
    </citation>
    <scope>NUCLEOTIDE SEQUENCE [LARGE SCALE GENOMIC DNA]</scope>
</reference>
<proteinExistence type="predicted"/>
<dbReference type="Proteomes" id="UP001054945">
    <property type="component" value="Unassembled WGS sequence"/>
</dbReference>
<evidence type="ECO:0000313" key="3">
    <source>
        <dbReference type="Proteomes" id="UP001054945"/>
    </source>
</evidence>
<evidence type="ECO:0000256" key="1">
    <source>
        <dbReference type="SAM" id="MobiDB-lite"/>
    </source>
</evidence>
<dbReference type="EMBL" id="BPLR01013654">
    <property type="protein sequence ID" value="GIY62702.1"/>
    <property type="molecule type" value="Genomic_DNA"/>
</dbReference>
<gene>
    <name evidence="2" type="ORF">CEXT_365551</name>
</gene>
<evidence type="ECO:0000313" key="2">
    <source>
        <dbReference type="EMBL" id="GIY62702.1"/>
    </source>
</evidence>
<organism evidence="2 3">
    <name type="scientific">Caerostris extrusa</name>
    <name type="common">Bark spider</name>
    <name type="synonym">Caerostris bankana</name>
    <dbReference type="NCBI Taxonomy" id="172846"/>
    <lineage>
        <taxon>Eukaryota</taxon>
        <taxon>Metazoa</taxon>
        <taxon>Ecdysozoa</taxon>
        <taxon>Arthropoda</taxon>
        <taxon>Chelicerata</taxon>
        <taxon>Arachnida</taxon>
        <taxon>Araneae</taxon>
        <taxon>Araneomorphae</taxon>
        <taxon>Entelegynae</taxon>
        <taxon>Araneoidea</taxon>
        <taxon>Araneidae</taxon>
        <taxon>Caerostris</taxon>
    </lineage>
</organism>
<comment type="caution">
    <text evidence="2">The sequence shown here is derived from an EMBL/GenBank/DDBJ whole genome shotgun (WGS) entry which is preliminary data.</text>
</comment>
<sequence>MEGGERHPASKNLSAPDSPPAKGEILAESFPVLLHRRSYNDFSNDWQKIVKRGSIEKPHLQKGRVDVFAILIKSSHFEIARKINFAGTAVLRSEAKDQVGVWHCVDNYEFH</sequence>